<name>A0A5B6ZU46_DAVIN</name>
<feature type="compositionally biased region" description="Low complexity" evidence="1">
    <location>
        <begin position="416"/>
        <end position="426"/>
    </location>
</feature>
<evidence type="ECO:0000313" key="3">
    <source>
        <dbReference type="EMBL" id="MPA47068.1"/>
    </source>
</evidence>
<sequence length="720" mass="79516">MAEEIDTLVAEETLRLVVEETLDIPVTIEKIELEGGHIRRNLSRNLSIPNIEGGHIRRNLIRNLSIPNSGLKVPSRYLRASVGSCHDFCKHGTQHVSETNARSPLAKRITATPFEGQDLARTVNLVQRKKTSVTSPKPLPDSDLKEEVPASTKKVVISSKQVSSPGGGIDVYAKHASNRKQQEPSVISPKPLSNSKSRIPNKLQIIKKEVPASTVKEVSSPREGIMVSPKHASVGTRRPLKTKSSPLSNPGHFSTRRFSEITVPKGMGARKLSRRNSDINTSKEVEMRKKNDLVPPTFSLSPKPSVKSVLSPKSGSYKNPKRVSHLKNQNTVKKDESEHPIAEIVPEKTLYVIETKPENFTVDLTQNGSHTNHSSPSSEDKNLGYDEIGMRTSQFPPSSDNKNLTHTQNGIQSTRSSSSSSLSSENESLKCTQNGTHDTELSSSSLSLLSSSSSASESLQTDESSPISESSENETESQIANQKVDLKTRPRRVGGIRSEDKNCSPRKLNFRRGKLVDVQSENNSPRRLRFRQAKVRSENQIGIADTKRRLSLRRLVDGKSKGTETESEKVVLRHKAVEGRRDVQSLYNNVIGETASKLNFRRGKLVDVQSENNGPRRLRFRQGKVGDENQNGMADTKRRSSRIIVAGKSIGSETKSEKVVLRHQAVKGRKDVQSLFNNVIEETASKLVRARKSKVKALVGAFETVISLQDTKSMATTSAQ</sequence>
<feature type="region of interest" description="Disordered" evidence="1">
    <location>
        <begin position="229"/>
        <end position="254"/>
    </location>
</feature>
<feature type="compositionally biased region" description="Basic and acidic residues" evidence="1">
    <location>
        <begin position="279"/>
        <end position="292"/>
    </location>
</feature>
<dbReference type="Pfam" id="PF07839">
    <property type="entry name" value="CaM_binding"/>
    <property type="match status" value="2"/>
</dbReference>
<dbReference type="EMBL" id="GHES01016509">
    <property type="protein sequence ID" value="MPA47068.1"/>
    <property type="molecule type" value="Transcribed_RNA"/>
</dbReference>
<dbReference type="InterPro" id="IPR012417">
    <property type="entry name" value="CaM-bd_dom_pln"/>
</dbReference>
<protein>
    <submittedName>
        <fullName evidence="3">Putative microtubule-associated protein futsch-like</fullName>
    </submittedName>
</protein>
<feature type="region of interest" description="Disordered" evidence="1">
    <location>
        <begin position="279"/>
        <end position="339"/>
    </location>
</feature>
<feature type="region of interest" description="Disordered" evidence="1">
    <location>
        <begin position="128"/>
        <end position="152"/>
    </location>
</feature>
<dbReference type="PANTHER" id="PTHR33349">
    <property type="entry name" value="EMB|CAB62594.1"/>
    <property type="match status" value="1"/>
</dbReference>
<dbReference type="AlphaFoldDB" id="A0A5B6ZU46"/>
<dbReference type="SMART" id="SM01054">
    <property type="entry name" value="CaM_binding"/>
    <property type="match status" value="2"/>
</dbReference>
<feature type="region of interest" description="Disordered" evidence="1">
    <location>
        <begin position="176"/>
        <end position="197"/>
    </location>
</feature>
<feature type="region of interest" description="Disordered" evidence="1">
    <location>
        <begin position="362"/>
        <end position="506"/>
    </location>
</feature>
<reference evidence="3" key="1">
    <citation type="submission" date="2019-08" db="EMBL/GenBank/DDBJ databases">
        <title>Reference gene set and small RNA set construction with multiple tissues from Davidia involucrata Baill.</title>
        <authorList>
            <person name="Yang H."/>
            <person name="Zhou C."/>
            <person name="Li G."/>
            <person name="Wang J."/>
            <person name="Gao P."/>
            <person name="Wang M."/>
            <person name="Wang R."/>
            <person name="Zhao Y."/>
        </authorList>
    </citation>
    <scope>NUCLEOTIDE SEQUENCE</scope>
    <source>
        <tissue evidence="3">Mixed with DoveR01_LX</tissue>
    </source>
</reference>
<dbReference type="PANTHER" id="PTHR33349:SF41">
    <property type="entry name" value="EMB|CAB62594.1"/>
    <property type="match status" value="1"/>
</dbReference>
<proteinExistence type="predicted"/>
<evidence type="ECO:0000256" key="1">
    <source>
        <dbReference type="SAM" id="MobiDB-lite"/>
    </source>
</evidence>
<feature type="domain" description="Calmodulin-binding" evidence="2">
    <location>
        <begin position="599"/>
        <end position="707"/>
    </location>
</feature>
<evidence type="ECO:0000259" key="2">
    <source>
        <dbReference type="SMART" id="SM01054"/>
    </source>
</evidence>
<dbReference type="GO" id="GO:0005516">
    <property type="term" value="F:calmodulin binding"/>
    <property type="evidence" value="ECO:0007669"/>
    <property type="project" value="InterPro"/>
</dbReference>
<feature type="compositionally biased region" description="Polar residues" evidence="1">
    <location>
        <begin position="362"/>
        <end position="377"/>
    </location>
</feature>
<feature type="compositionally biased region" description="Polar residues" evidence="1">
    <location>
        <begin position="242"/>
        <end position="252"/>
    </location>
</feature>
<feature type="compositionally biased region" description="Polar residues" evidence="1">
    <location>
        <begin position="391"/>
        <end position="415"/>
    </location>
</feature>
<accession>A0A5B6ZU46</accession>
<feature type="domain" description="Calmodulin-binding" evidence="2">
    <location>
        <begin position="504"/>
        <end position="598"/>
    </location>
</feature>
<gene>
    <name evidence="3" type="ORF">Din_016509</name>
</gene>
<organism evidence="3">
    <name type="scientific">Davidia involucrata</name>
    <name type="common">Dove tree</name>
    <dbReference type="NCBI Taxonomy" id="16924"/>
    <lineage>
        <taxon>Eukaryota</taxon>
        <taxon>Viridiplantae</taxon>
        <taxon>Streptophyta</taxon>
        <taxon>Embryophyta</taxon>
        <taxon>Tracheophyta</taxon>
        <taxon>Spermatophyta</taxon>
        <taxon>Magnoliopsida</taxon>
        <taxon>eudicotyledons</taxon>
        <taxon>Gunneridae</taxon>
        <taxon>Pentapetalae</taxon>
        <taxon>asterids</taxon>
        <taxon>Cornales</taxon>
        <taxon>Nyssaceae</taxon>
        <taxon>Davidia</taxon>
    </lineage>
</organism>
<feature type="compositionally biased region" description="Low complexity" evidence="1">
    <location>
        <begin position="441"/>
        <end position="470"/>
    </location>
</feature>
<feature type="compositionally biased region" description="Low complexity" evidence="1">
    <location>
        <begin position="299"/>
        <end position="314"/>
    </location>
</feature>